<reference evidence="2 3" key="1">
    <citation type="submission" date="2020-03" db="EMBL/GenBank/DDBJ databases">
        <title>Whole genome shotgun sequence of Phytohabitans flavus NBRC 107702.</title>
        <authorList>
            <person name="Komaki H."/>
            <person name="Tamura T."/>
        </authorList>
    </citation>
    <scope>NUCLEOTIDE SEQUENCE [LARGE SCALE GENOMIC DNA]</scope>
    <source>
        <strain evidence="2 3">NBRC 107702</strain>
    </source>
</reference>
<accession>A0A6F8XLK3</accession>
<dbReference type="EMBL" id="AP022870">
    <property type="protein sequence ID" value="BCB74678.1"/>
    <property type="molecule type" value="Genomic_DNA"/>
</dbReference>
<keyword evidence="2" id="KW-0808">Transferase</keyword>
<dbReference type="Proteomes" id="UP000502508">
    <property type="component" value="Chromosome"/>
</dbReference>
<evidence type="ECO:0000259" key="1">
    <source>
        <dbReference type="PROSITE" id="PS51186"/>
    </source>
</evidence>
<reference evidence="2 3" key="2">
    <citation type="submission" date="2020-03" db="EMBL/GenBank/DDBJ databases">
        <authorList>
            <person name="Ichikawa N."/>
            <person name="Kimura A."/>
            <person name="Kitahashi Y."/>
            <person name="Uohara A."/>
        </authorList>
    </citation>
    <scope>NUCLEOTIDE SEQUENCE [LARGE SCALE GENOMIC DNA]</scope>
    <source>
        <strain evidence="2 3">NBRC 107702</strain>
    </source>
</reference>
<dbReference type="Pfam" id="PF00583">
    <property type="entry name" value="Acetyltransf_1"/>
    <property type="match status" value="1"/>
</dbReference>
<dbReference type="AlphaFoldDB" id="A0A6F8XLK3"/>
<dbReference type="GO" id="GO:0034069">
    <property type="term" value="F:aminoglycoside N-acetyltransferase activity"/>
    <property type="evidence" value="ECO:0007669"/>
    <property type="project" value="TreeGrafter"/>
</dbReference>
<evidence type="ECO:0000313" key="3">
    <source>
        <dbReference type="Proteomes" id="UP000502508"/>
    </source>
</evidence>
<dbReference type="CDD" id="cd04301">
    <property type="entry name" value="NAT_SF"/>
    <property type="match status" value="1"/>
</dbReference>
<evidence type="ECO:0000313" key="2">
    <source>
        <dbReference type="EMBL" id="BCB74678.1"/>
    </source>
</evidence>
<dbReference type="Gene3D" id="3.40.630.30">
    <property type="match status" value="1"/>
</dbReference>
<gene>
    <name evidence="2" type="ORF">Pflav_010880</name>
</gene>
<proteinExistence type="predicted"/>
<dbReference type="PROSITE" id="PS51186">
    <property type="entry name" value="GNAT"/>
    <property type="match status" value="1"/>
</dbReference>
<dbReference type="PANTHER" id="PTHR37817:SF1">
    <property type="entry name" value="N-ACETYLTRANSFERASE EIS"/>
    <property type="match status" value="1"/>
</dbReference>
<dbReference type="KEGG" id="pfla:Pflav_010880"/>
<protein>
    <submittedName>
        <fullName evidence="2">Acetyltransferase</fullName>
    </submittedName>
</protein>
<dbReference type="InterPro" id="IPR000182">
    <property type="entry name" value="GNAT_dom"/>
</dbReference>
<dbReference type="GO" id="GO:0030649">
    <property type="term" value="P:aminoglycoside antibiotic catabolic process"/>
    <property type="evidence" value="ECO:0007669"/>
    <property type="project" value="TreeGrafter"/>
</dbReference>
<feature type="domain" description="N-acetyltransferase" evidence="1">
    <location>
        <begin position="110"/>
        <end position="246"/>
    </location>
</feature>
<name>A0A6F8XLK3_9ACTN</name>
<dbReference type="SUPFAM" id="SSF55729">
    <property type="entry name" value="Acyl-CoA N-acyltransferases (Nat)"/>
    <property type="match status" value="1"/>
</dbReference>
<dbReference type="PANTHER" id="PTHR37817">
    <property type="entry name" value="N-ACETYLTRANSFERASE EIS"/>
    <property type="match status" value="1"/>
</dbReference>
<dbReference type="InterPro" id="IPR016181">
    <property type="entry name" value="Acyl_CoA_acyltransferase"/>
</dbReference>
<organism evidence="2 3">
    <name type="scientific">Phytohabitans flavus</name>
    <dbReference type="NCBI Taxonomy" id="1076124"/>
    <lineage>
        <taxon>Bacteria</taxon>
        <taxon>Bacillati</taxon>
        <taxon>Actinomycetota</taxon>
        <taxon>Actinomycetes</taxon>
        <taxon>Micromonosporales</taxon>
        <taxon>Micromonosporaceae</taxon>
    </lineage>
</organism>
<keyword evidence="3" id="KW-1185">Reference proteome</keyword>
<dbReference type="InterPro" id="IPR051554">
    <property type="entry name" value="Acetyltransferase_Eis"/>
</dbReference>
<sequence length="246" mass="26729">MYDVEPQLANNRDYWLGYGRAGRLDGDVTLYRSDVRHPQLNGVLRVREGALEAALTEVKRLDGLPRMWWVGPDSYPELGDDLAAAGGVQVGAIPVMAVALDRVTELPSPPDLSIVEVPGVYSLREWVESYAPSMGVTPDQLEVDLLMEQDRPDGPGELVRFAALLDGKVVGTAALLDRAGVAGVYVVTTREEYRRRGIAAATTAAALDLARLRGLRVATLQASEAGAEVYRRMGFETVATYQIFGL</sequence>